<name>A0ABW1DC69_9ACTN</name>
<dbReference type="Pfam" id="PF01808">
    <property type="entry name" value="AICARFT_IMPCHas"/>
    <property type="match status" value="1"/>
</dbReference>
<dbReference type="Proteomes" id="UP001596058">
    <property type="component" value="Unassembled WGS sequence"/>
</dbReference>
<sequence>MQLRYGMNPHQAPASATPVGRALPFEVLSGRPGYINLLDALNAWQLVRVASAATGEVAATSFKHVSPAGVALPGEVPAFMLDAYDVGGHDFSEAASACFRARSSDPRSSFGDFIALSAEVDESAARLIRKVVSDGIIAPGFSPRALELLREKKKGAYLILQADPAYEPPAEESREVFGVRLTQARGDAPIDPGAELGEVVSGKLSSRARRDLLLGIATARFTQSNSVVYARDGLVMGIGAGQQSRIDCTRLAGEKAANWWLIQHPRVLAAGAGESPQTRINELYAAAARLGAPERAEWLAAFTDLALVSDGYLPFADNVLEASGRGVTAIAAPAGSIRDDAVTEACRKLEMTLVHTAHRYFHH</sequence>
<dbReference type="SUPFAM" id="SSF53927">
    <property type="entry name" value="Cytidine deaminase-like"/>
    <property type="match status" value="1"/>
</dbReference>
<dbReference type="Gene3D" id="3.40.140.20">
    <property type="match status" value="2"/>
</dbReference>
<dbReference type="SMART" id="SM00798">
    <property type="entry name" value="AICARFT_IMPCHas"/>
    <property type="match status" value="1"/>
</dbReference>
<dbReference type="InterPro" id="IPR016193">
    <property type="entry name" value="Cytidine_deaminase-like"/>
</dbReference>
<protein>
    <submittedName>
        <fullName evidence="1">Phosphoribosylaminoimidazolecarboxamide formyltransferase</fullName>
        <ecNumber evidence="1">2.1.2.3</ecNumber>
    </submittedName>
</protein>
<accession>A0ABW1DC69</accession>
<comment type="caution">
    <text evidence="1">The sequence shown here is derived from an EMBL/GenBank/DDBJ whole genome shotgun (WGS) entry which is preliminary data.</text>
</comment>
<dbReference type="GO" id="GO:0004643">
    <property type="term" value="F:phosphoribosylaminoimidazolecarboxamide formyltransferase activity"/>
    <property type="evidence" value="ECO:0007669"/>
    <property type="project" value="UniProtKB-EC"/>
</dbReference>
<dbReference type="PANTHER" id="PTHR11692">
    <property type="entry name" value="BIFUNCTIONAL PURINE BIOSYNTHESIS PROTEIN PURH"/>
    <property type="match status" value="1"/>
</dbReference>
<proteinExistence type="predicted"/>
<gene>
    <name evidence="1" type="ORF">ACFPZ3_67325</name>
</gene>
<organism evidence="1 2">
    <name type="scientific">Nonomuraea insulae</name>
    <dbReference type="NCBI Taxonomy" id="1616787"/>
    <lineage>
        <taxon>Bacteria</taxon>
        <taxon>Bacillati</taxon>
        <taxon>Actinomycetota</taxon>
        <taxon>Actinomycetes</taxon>
        <taxon>Streptosporangiales</taxon>
        <taxon>Streptosporangiaceae</taxon>
        <taxon>Nonomuraea</taxon>
    </lineage>
</organism>
<evidence type="ECO:0000313" key="2">
    <source>
        <dbReference type="Proteomes" id="UP001596058"/>
    </source>
</evidence>
<reference evidence="2" key="1">
    <citation type="journal article" date="2019" name="Int. J. Syst. Evol. Microbiol.">
        <title>The Global Catalogue of Microorganisms (GCM) 10K type strain sequencing project: providing services to taxonomists for standard genome sequencing and annotation.</title>
        <authorList>
            <consortium name="The Broad Institute Genomics Platform"/>
            <consortium name="The Broad Institute Genome Sequencing Center for Infectious Disease"/>
            <person name="Wu L."/>
            <person name="Ma J."/>
        </authorList>
    </citation>
    <scope>NUCLEOTIDE SEQUENCE [LARGE SCALE GENOMIC DNA]</scope>
    <source>
        <strain evidence="2">CCUG 53903</strain>
    </source>
</reference>
<dbReference type="InterPro" id="IPR002695">
    <property type="entry name" value="PurH-like"/>
</dbReference>
<dbReference type="RefSeq" id="WP_379524831.1">
    <property type="nucleotide sequence ID" value="NZ_JBHSPA010000126.1"/>
</dbReference>
<evidence type="ECO:0000313" key="1">
    <source>
        <dbReference type="EMBL" id="MFC5835412.1"/>
    </source>
</evidence>
<keyword evidence="2" id="KW-1185">Reference proteome</keyword>
<dbReference type="EC" id="2.1.2.3" evidence="1"/>
<dbReference type="InterPro" id="IPR024051">
    <property type="entry name" value="AICAR_Tfase_dup_dom_sf"/>
</dbReference>
<dbReference type="EMBL" id="JBHSPA010000126">
    <property type="protein sequence ID" value="MFC5835412.1"/>
    <property type="molecule type" value="Genomic_DNA"/>
</dbReference>
<keyword evidence="1" id="KW-0808">Transferase</keyword>
<dbReference type="PANTHER" id="PTHR11692:SF0">
    <property type="entry name" value="BIFUNCTIONAL PURINE BIOSYNTHESIS PROTEIN ATIC"/>
    <property type="match status" value="1"/>
</dbReference>